<reference evidence="4 5" key="1">
    <citation type="submission" date="2018-10" db="EMBL/GenBank/DDBJ databases">
        <title>A high-quality apple genome assembly.</title>
        <authorList>
            <person name="Hu J."/>
        </authorList>
    </citation>
    <scope>NUCLEOTIDE SEQUENCE [LARGE SCALE GENOMIC DNA]</scope>
    <source>
        <strain evidence="5">cv. HFTH1</strain>
        <tissue evidence="4">Young leaf</tissue>
    </source>
</reference>
<dbReference type="Pfam" id="PF04504">
    <property type="entry name" value="GeBP-like_DBD"/>
    <property type="match status" value="1"/>
</dbReference>
<dbReference type="GO" id="GO:0005634">
    <property type="term" value="C:nucleus"/>
    <property type="evidence" value="ECO:0007669"/>
    <property type="project" value="TreeGrafter"/>
</dbReference>
<accession>A0A498HB53</accession>
<evidence type="ECO:0000256" key="2">
    <source>
        <dbReference type="SAM" id="MobiDB-lite"/>
    </source>
</evidence>
<dbReference type="InterPro" id="IPR053932">
    <property type="entry name" value="GeBP-like_DBD"/>
</dbReference>
<gene>
    <name evidence="4" type="ORF">DVH24_028217</name>
</gene>
<feature type="domain" description="Glabrous enhancer-binding protein-like DBD" evidence="3">
    <location>
        <begin position="151"/>
        <end position="244"/>
    </location>
</feature>
<feature type="compositionally biased region" description="Acidic residues" evidence="2">
    <location>
        <begin position="28"/>
        <end position="46"/>
    </location>
</feature>
<evidence type="ECO:0000259" key="3">
    <source>
        <dbReference type="Pfam" id="PF04504"/>
    </source>
</evidence>
<dbReference type="EMBL" id="RDQH01000343">
    <property type="protein sequence ID" value="RXH68070.1"/>
    <property type="molecule type" value="Genomic_DNA"/>
</dbReference>
<dbReference type="InterPro" id="IPR007592">
    <property type="entry name" value="GEBP"/>
</dbReference>
<proteinExistence type="inferred from homology"/>
<comment type="similarity">
    <text evidence="1">Belongs to the GeBP family.</text>
</comment>
<evidence type="ECO:0000313" key="5">
    <source>
        <dbReference type="Proteomes" id="UP000290289"/>
    </source>
</evidence>
<dbReference type="PANTHER" id="PTHR31662:SF98">
    <property type="entry name" value="STOREKEEPER PROTEIN-LIKE"/>
    <property type="match status" value="1"/>
</dbReference>
<name>A0A498HB53_MALDO</name>
<dbReference type="GO" id="GO:0006355">
    <property type="term" value="P:regulation of DNA-templated transcription"/>
    <property type="evidence" value="ECO:0007669"/>
    <property type="project" value="InterPro"/>
</dbReference>
<feature type="compositionally biased region" description="Low complexity" evidence="2">
    <location>
        <begin position="105"/>
        <end position="123"/>
    </location>
</feature>
<organism evidence="4 5">
    <name type="scientific">Malus domestica</name>
    <name type="common">Apple</name>
    <name type="synonym">Pyrus malus</name>
    <dbReference type="NCBI Taxonomy" id="3750"/>
    <lineage>
        <taxon>Eukaryota</taxon>
        <taxon>Viridiplantae</taxon>
        <taxon>Streptophyta</taxon>
        <taxon>Embryophyta</taxon>
        <taxon>Tracheophyta</taxon>
        <taxon>Spermatophyta</taxon>
        <taxon>Magnoliopsida</taxon>
        <taxon>eudicotyledons</taxon>
        <taxon>Gunneridae</taxon>
        <taxon>Pentapetalae</taxon>
        <taxon>rosids</taxon>
        <taxon>fabids</taxon>
        <taxon>Rosales</taxon>
        <taxon>Rosaceae</taxon>
        <taxon>Amygdaloideae</taxon>
        <taxon>Maleae</taxon>
        <taxon>Malus</taxon>
    </lineage>
</organism>
<feature type="compositionally biased region" description="Basic residues" evidence="2">
    <location>
        <begin position="256"/>
        <end position="266"/>
    </location>
</feature>
<comment type="caution">
    <text evidence="4">The sequence shown here is derived from an EMBL/GenBank/DDBJ whole genome shotgun (WGS) entry which is preliminary data.</text>
</comment>
<protein>
    <recommendedName>
        <fullName evidence="3">Glabrous enhancer-binding protein-like DBD domain-containing protein</fullName>
    </recommendedName>
</protein>
<sequence length="383" mass="42302">MPSQFKTLSFSPMVPKKLVEDPPPAVVEDSDEETVDEEEEEDDAVEAEVSKAKYVDLNDDELEDEDEEEEGRPSAATESDNNSPSASDFTVKPIVSKPANDAVVPSKKTASAKPAAAPNSGSKRPAETEPNPKNSKKKKVGVDDEELKKGQRLWSEDDEITILKGIIEFESKKGVAANSNVARFLEFITKDLQVDLSTDQLVEKLTDKIRRLKKKHQAGEDGEDSVFPKPHELKCLDLWKKIWGSGGNGIDSNAKGGKRKPPRKNNKVNNDMVLALPVSEVTVKKEAQKNVGNGGVKADPDDFWSKYPCLNGSLRTGNCAQSSDLTRLVIEKMPSLIGSSKAKELEERWRALQLIEMDLSVKKLDLMQEQTKLVLDLMKSSKD</sequence>
<evidence type="ECO:0000256" key="1">
    <source>
        <dbReference type="ARBA" id="ARBA00010820"/>
    </source>
</evidence>
<dbReference type="AlphaFoldDB" id="A0A498HB53"/>
<dbReference type="PANTHER" id="PTHR31662">
    <property type="entry name" value="BNAANNG10740D PROTEIN-RELATED"/>
    <property type="match status" value="1"/>
</dbReference>
<feature type="compositionally biased region" description="Polar residues" evidence="2">
    <location>
        <begin position="76"/>
        <end position="88"/>
    </location>
</feature>
<keyword evidence="5" id="KW-1185">Reference proteome</keyword>
<dbReference type="Proteomes" id="UP000290289">
    <property type="component" value="Chromosome 17"/>
</dbReference>
<feature type="compositionally biased region" description="Basic and acidic residues" evidence="2">
    <location>
        <begin position="140"/>
        <end position="149"/>
    </location>
</feature>
<feature type="region of interest" description="Disordered" evidence="2">
    <location>
        <begin position="250"/>
        <end position="269"/>
    </location>
</feature>
<feature type="region of interest" description="Disordered" evidence="2">
    <location>
        <begin position="1"/>
        <end position="154"/>
    </location>
</feature>
<feature type="compositionally biased region" description="Acidic residues" evidence="2">
    <location>
        <begin position="57"/>
        <end position="70"/>
    </location>
</feature>
<dbReference type="STRING" id="3750.A0A498HB53"/>
<evidence type="ECO:0000313" key="4">
    <source>
        <dbReference type="EMBL" id="RXH68070.1"/>
    </source>
</evidence>
<feature type="compositionally biased region" description="Polar residues" evidence="2">
    <location>
        <begin position="1"/>
        <end position="10"/>
    </location>
</feature>